<feature type="compositionally biased region" description="Low complexity" evidence="1">
    <location>
        <begin position="156"/>
        <end position="167"/>
    </location>
</feature>
<name>A0A485MWS2_LYNPA</name>
<dbReference type="Proteomes" id="UP000386466">
    <property type="component" value="Unassembled WGS sequence"/>
</dbReference>
<protein>
    <submittedName>
        <fullName evidence="2">Regulator of g-protein signaling</fullName>
    </submittedName>
</protein>
<feature type="region of interest" description="Disordered" evidence="1">
    <location>
        <begin position="199"/>
        <end position="218"/>
    </location>
</feature>
<sequence length="285" mass="30520">MWKQLLPLPRAEGYNANIHQTMENEGSPEAVRDVKLSDAPAAPKLLNLLFSTLSGLARFFSHLLQRPPSGAPQRHPDFSLLLPACALPAAGLSRGHGERPGRLSLLLRAALALPRPPGGRLPKEEDACAGQSSPMPVSTTVSTHAPPPASPGRQHPQLLPTPTDPLQARPAGALASKGQGGAGQRVWVVRSRGLSTFKEKAPAPRLTPPFRSRPSKRLFPGPFPSSVNASGREPSPFLSLLLKLSLSARRSTPFLQAYPRRASAPTSRSHSPALSVCKLWRPGRK</sequence>
<feature type="region of interest" description="Disordered" evidence="1">
    <location>
        <begin position="115"/>
        <end position="180"/>
    </location>
</feature>
<reference evidence="2 3" key="1">
    <citation type="submission" date="2019-01" db="EMBL/GenBank/DDBJ databases">
        <authorList>
            <person name="Alioto T."/>
            <person name="Alioto T."/>
        </authorList>
    </citation>
    <scope>NUCLEOTIDE SEQUENCE [LARGE SCALE GENOMIC DNA]</scope>
</reference>
<organism evidence="2 3">
    <name type="scientific">Lynx pardinus</name>
    <name type="common">Iberian lynx</name>
    <name type="synonym">Felis pardina</name>
    <dbReference type="NCBI Taxonomy" id="191816"/>
    <lineage>
        <taxon>Eukaryota</taxon>
        <taxon>Metazoa</taxon>
        <taxon>Chordata</taxon>
        <taxon>Craniata</taxon>
        <taxon>Vertebrata</taxon>
        <taxon>Euteleostomi</taxon>
        <taxon>Mammalia</taxon>
        <taxon>Eutheria</taxon>
        <taxon>Laurasiatheria</taxon>
        <taxon>Carnivora</taxon>
        <taxon>Feliformia</taxon>
        <taxon>Felidae</taxon>
        <taxon>Felinae</taxon>
        <taxon>Lynx</taxon>
    </lineage>
</organism>
<keyword evidence="3" id="KW-1185">Reference proteome</keyword>
<evidence type="ECO:0000313" key="3">
    <source>
        <dbReference type="Proteomes" id="UP000386466"/>
    </source>
</evidence>
<gene>
    <name evidence="2" type="ORF">LYPA_23C006814</name>
</gene>
<dbReference type="AlphaFoldDB" id="A0A485MWS2"/>
<feature type="compositionally biased region" description="Low complexity" evidence="1">
    <location>
        <begin position="132"/>
        <end position="143"/>
    </location>
</feature>
<evidence type="ECO:0000256" key="1">
    <source>
        <dbReference type="SAM" id="MobiDB-lite"/>
    </source>
</evidence>
<evidence type="ECO:0000313" key="2">
    <source>
        <dbReference type="EMBL" id="VFV24256.1"/>
    </source>
</evidence>
<proteinExistence type="predicted"/>
<dbReference type="EMBL" id="CAAGRJ010006347">
    <property type="protein sequence ID" value="VFV24256.1"/>
    <property type="molecule type" value="Genomic_DNA"/>
</dbReference>
<accession>A0A485MWS2</accession>